<dbReference type="AlphaFoldDB" id="A0A1Y5RW02"/>
<reference evidence="3 4" key="1">
    <citation type="submission" date="2017-03" db="EMBL/GenBank/DDBJ databases">
        <authorList>
            <person name="Afonso C.L."/>
            <person name="Miller P.J."/>
            <person name="Scott M.A."/>
            <person name="Spackman E."/>
            <person name="Goraichik I."/>
            <person name="Dimitrov K.M."/>
            <person name="Suarez D.L."/>
            <person name="Swayne D.E."/>
        </authorList>
    </citation>
    <scope>NUCLEOTIDE SEQUENCE [LARGE SCALE GENOMIC DNA]</scope>
    <source>
        <strain evidence="3 4">CECT 8620</strain>
    </source>
</reference>
<feature type="domain" description="ParB-like N-terminal" evidence="2">
    <location>
        <begin position="79"/>
        <end position="178"/>
    </location>
</feature>
<gene>
    <name evidence="3" type="ORF">AQS8620_00742</name>
</gene>
<dbReference type="Pfam" id="PF02195">
    <property type="entry name" value="ParB_N"/>
    <property type="match status" value="1"/>
</dbReference>
<dbReference type="SMART" id="SM00470">
    <property type="entry name" value="ParB"/>
    <property type="match status" value="1"/>
</dbReference>
<dbReference type="InterPro" id="IPR050336">
    <property type="entry name" value="Chromosome_partition/occlusion"/>
</dbReference>
<name>A0A1Y5RW02_9RHOB</name>
<evidence type="ECO:0000256" key="1">
    <source>
        <dbReference type="SAM" id="MobiDB-lite"/>
    </source>
</evidence>
<evidence type="ECO:0000313" key="3">
    <source>
        <dbReference type="EMBL" id="SLN25427.1"/>
    </source>
</evidence>
<dbReference type="InterPro" id="IPR036086">
    <property type="entry name" value="ParB/Sulfiredoxin_sf"/>
</dbReference>
<feature type="region of interest" description="Disordered" evidence="1">
    <location>
        <begin position="1"/>
        <end position="35"/>
    </location>
</feature>
<dbReference type="Gene3D" id="3.90.1530.30">
    <property type="match status" value="1"/>
</dbReference>
<feature type="region of interest" description="Disordered" evidence="1">
    <location>
        <begin position="296"/>
        <end position="317"/>
    </location>
</feature>
<dbReference type="InterPro" id="IPR003115">
    <property type="entry name" value="ParB_N"/>
</dbReference>
<sequence>MSKRRIFDIDFPEADTPASDATPPAPPSEETRRGPMASAISENADALRARQAAEAAIRAENDQLAHEHVRLKRQGLIVDLIPLDQILTTKLTRDRAVTRDPDLEELKTSIREIGLSNPIRVEQTEAGFELVQGYRRLSAYRALFEETGDEAFAKIPAGLVAKGEALEGLYRRMVDENLVRRDISFAEMAELARAYVADDGTQAQTIEEAVAALYGSAARQKRSYIRHFASLLQRIGSHLKFPEVIPRALGLDLEKLLADTVGAQAQLRNALTARMPTTPEAELAVLRDFLKLKAQPEPETAVKPAPGPTPSERSAKTTFRCATPLGVARCAATEGRIEIRAEVNFASSDPQKLEAAVAAFFAALDQ</sequence>
<evidence type="ECO:0000313" key="4">
    <source>
        <dbReference type="Proteomes" id="UP000193862"/>
    </source>
</evidence>
<dbReference type="RefSeq" id="WP_085835495.1">
    <property type="nucleotide sequence ID" value="NZ_FWFS01000002.1"/>
</dbReference>
<dbReference type="GO" id="GO:0007059">
    <property type="term" value="P:chromosome segregation"/>
    <property type="evidence" value="ECO:0007669"/>
    <property type="project" value="TreeGrafter"/>
</dbReference>
<dbReference type="Proteomes" id="UP000193862">
    <property type="component" value="Unassembled WGS sequence"/>
</dbReference>
<dbReference type="GO" id="GO:0005694">
    <property type="term" value="C:chromosome"/>
    <property type="evidence" value="ECO:0007669"/>
    <property type="project" value="TreeGrafter"/>
</dbReference>
<dbReference type="EMBL" id="FWFS01000002">
    <property type="protein sequence ID" value="SLN25427.1"/>
    <property type="molecule type" value="Genomic_DNA"/>
</dbReference>
<dbReference type="PANTHER" id="PTHR33375">
    <property type="entry name" value="CHROMOSOME-PARTITIONING PROTEIN PARB-RELATED"/>
    <property type="match status" value="1"/>
</dbReference>
<organism evidence="3 4">
    <name type="scientific">Aquimixticola soesokkakensis</name>
    <dbReference type="NCBI Taxonomy" id="1519096"/>
    <lineage>
        <taxon>Bacteria</taxon>
        <taxon>Pseudomonadati</taxon>
        <taxon>Pseudomonadota</taxon>
        <taxon>Alphaproteobacteria</taxon>
        <taxon>Rhodobacterales</taxon>
        <taxon>Paracoccaceae</taxon>
        <taxon>Aquimixticola</taxon>
    </lineage>
</organism>
<evidence type="ECO:0000259" key="2">
    <source>
        <dbReference type="SMART" id="SM00470"/>
    </source>
</evidence>
<dbReference type="SUPFAM" id="SSF110849">
    <property type="entry name" value="ParB/Sulfiredoxin"/>
    <property type="match status" value="1"/>
</dbReference>
<accession>A0A1Y5RW02</accession>
<dbReference type="PANTHER" id="PTHR33375:SF1">
    <property type="entry name" value="CHROMOSOME-PARTITIONING PROTEIN PARB-RELATED"/>
    <property type="match status" value="1"/>
</dbReference>
<proteinExistence type="predicted"/>
<protein>
    <submittedName>
        <fullName evidence="3">ParB-like nuclease domain protein</fullName>
    </submittedName>
</protein>
<keyword evidence="4" id="KW-1185">Reference proteome</keyword>
<dbReference type="OrthoDB" id="7656008at2"/>